<dbReference type="EMBL" id="JACHMB010000001">
    <property type="protein sequence ID" value="MBB5775331.1"/>
    <property type="molecule type" value="Genomic_DNA"/>
</dbReference>
<evidence type="ECO:0000256" key="1">
    <source>
        <dbReference type="SAM" id="Phobius"/>
    </source>
</evidence>
<accession>A0A7W9L997</accession>
<evidence type="ECO:0000313" key="2">
    <source>
        <dbReference type="EMBL" id="MBB5775331.1"/>
    </source>
</evidence>
<feature type="transmembrane region" description="Helical" evidence="1">
    <location>
        <begin position="16"/>
        <end position="40"/>
    </location>
</feature>
<sequence>MSPGGGATTVDRNFRLVFFVVLGFTVLFVGGAIYSGLFIANPTPSQTSTTEWLQRAAWAGLGVIFGLLGGKTV</sequence>
<dbReference type="RefSeq" id="WP_185069035.1">
    <property type="nucleotide sequence ID" value="NZ_JACHMB010000001.1"/>
</dbReference>
<evidence type="ECO:0000313" key="3">
    <source>
        <dbReference type="Proteomes" id="UP000579153"/>
    </source>
</evidence>
<name>A0A7W9L997_9ACTN</name>
<gene>
    <name evidence="2" type="ORF">HD596_002087</name>
</gene>
<protein>
    <submittedName>
        <fullName evidence="2">Uncharacterized protein</fullName>
    </submittedName>
</protein>
<proteinExistence type="predicted"/>
<reference evidence="2 3" key="1">
    <citation type="submission" date="2020-08" db="EMBL/GenBank/DDBJ databases">
        <title>Sequencing the genomes of 1000 actinobacteria strains.</title>
        <authorList>
            <person name="Klenk H.-P."/>
        </authorList>
    </citation>
    <scope>NUCLEOTIDE SEQUENCE [LARGE SCALE GENOMIC DNA]</scope>
    <source>
        <strain evidence="2 3">DSM 45507</strain>
    </source>
</reference>
<keyword evidence="3" id="KW-1185">Reference proteome</keyword>
<keyword evidence="1" id="KW-0472">Membrane</keyword>
<feature type="transmembrane region" description="Helical" evidence="1">
    <location>
        <begin position="52"/>
        <end position="70"/>
    </location>
</feature>
<keyword evidence="1" id="KW-1133">Transmembrane helix</keyword>
<comment type="caution">
    <text evidence="2">The sequence shown here is derived from an EMBL/GenBank/DDBJ whole genome shotgun (WGS) entry which is preliminary data.</text>
</comment>
<dbReference type="Proteomes" id="UP000579153">
    <property type="component" value="Unassembled WGS sequence"/>
</dbReference>
<keyword evidence="1" id="KW-0812">Transmembrane</keyword>
<organism evidence="2 3">
    <name type="scientific">Nonomuraea jabiensis</name>
    <dbReference type="NCBI Taxonomy" id="882448"/>
    <lineage>
        <taxon>Bacteria</taxon>
        <taxon>Bacillati</taxon>
        <taxon>Actinomycetota</taxon>
        <taxon>Actinomycetes</taxon>
        <taxon>Streptosporangiales</taxon>
        <taxon>Streptosporangiaceae</taxon>
        <taxon>Nonomuraea</taxon>
    </lineage>
</organism>
<dbReference type="AlphaFoldDB" id="A0A7W9L997"/>